<dbReference type="AlphaFoldDB" id="A0A7X3H7N9"/>
<evidence type="ECO:0000313" key="1">
    <source>
        <dbReference type="EMBL" id="MWK56918.1"/>
    </source>
</evidence>
<proteinExistence type="predicted"/>
<name>A0A7X3H7N9_9GAMM</name>
<reference evidence="1 2" key="1">
    <citation type="submission" date="2019-12" db="EMBL/GenBank/DDBJ databases">
        <title>Draft genome sequence of Pseudomonas otitidis recovered from a chicken carcass.</title>
        <authorList>
            <person name="Vieira T.R."/>
            <person name="Oliviera E.F.C."/>
            <person name="Silva N.M.V."/>
            <person name="Sambrano G.E."/>
            <person name="Cibulski S.P."/>
            <person name="Cardoso M.R.I."/>
        </authorList>
    </citation>
    <scope>NUCLEOTIDE SEQUENCE [LARGE SCALE GENOMIC DNA]</scope>
    <source>
        <strain evidence="1 2">25_K</strain>
    </source>
</reference>
<accession>A0A7X3H7N9</accession>
<protein>
    <submittedName>
        <fullName evidence="1">Uncharacterized protein</fullName>
    </submittedName>
</protein>
<sequence>MPIAEDGTGDPAELTLADVEMSGQYLECQRRHQGLVEAVKATHNQ</sequence>
<dbReference type="RefSeq" id="WP_160481040.1">
    <property type="nucleotide sequence ID" value="NZ_WTFN01000027.1"/>
</dbReference>
<organism evidence="1 2">
    <name type="scientific">Metapseudomonas otitidis</name>
    <dbReference type="NCBI Taxonomy" id="319939"/>
    <lineage>
        <taxon>Bacteria</taxon>
        <taxon>Pseudomonadati</taxon>
        <taxon>Pseudomonadota</taxon>
        <taxon>Gammaproteobacteria</taxon>
        <taxon>Pseudomonadales</taxon>
        <taxon>Pseudomonadaceae</taxon>
        <taxon>Metapseudomonas</taxon>
    </lineage>
</organism>
<comment type="caution">
    <text evidence="1">The sequence shown here is derived from an EMBL/GenBank/DDBJ whole genome shotgun (WGS) entry which is preliminary data.</text>
</comment>
<gene>
    <name evidence="1" type="ORF">GO594_13105</name>
</gene>
<dbReference type="EMBL" id="WTFN01000027">
    <property type="protein sequence ID" value="MWK56918.1"/>
    <property type="molecule type" value="Genomic_DNA"/>
</dbReference>
<evidence type="ECO:0000313" key="2">
    <source>
        <dbReference type="Proteomes" id="UP000461288"/>
    </source>
</evidence>
<dbReference type="Proteomes" id="UP000461288">
    <property type="component" value="Unassembled WGS sequence"/>
</dbReference>